<feature type="compositionally biased region" description="Polar residues" evidence="1">
    <location>
        <begin position="105"/>
        <end position="131"/>
    </location>
</feature>
<proteinExistence type="predicted"/>
<reference evidence="2" key="1">
    <citation type="submission" date="2013-10" db="EMBL/GenBank/DDBJ databases">
        <title>Genomic analysis of the causative agents of coccidiosis in chickens.</title>
        <authorList>
            <person name="Reid A.J."/>
            <person name="Blake D."/>
            <person name="Billington K."/>
            <person name="Browne H."/>
            <person name="Dunn M."/>
            <person name="Hung S."/>
            <person name="Kawahara F."/>
            <person name="Miranda-Saavedra D."/>
            <person name="Mourier T."/>
            <person name="Nagra H."/>
            <person name="Otto T.D."/>
            <person name="Rawlings N."/>
            <person name="Sanchez A."/>
            <person name="Sanders M."/>
            <person name="Subramaniam C."/>
            <person name="Tay Y."/>
            <person name="Dear P."/>
            <person name="Doerig C."/>
            <person name="Gruber A."/>
            <person name="Parkinson J."/>
            <person name="Shirley M."/>
            <person name="Wan K.L."/>
            <person name="Berriman M."/>
            <person name="Tomley F."/>
            <person name="Pain A."/>
        </authorList>
    </citation>
    <scope>NUCLEOTIDE SEQUENCE [LARGE SCALE GENOMIC DNA]</scope>
    <source>
        <strain evidence="2">Houghton</strain>
    </source>
</reference>
<evidence type="ECO:0000256" key="1">
    <source>
        <dbReference type="SAM" id="MobiDB-lite"/>
    </source>
</evidence>
<dbReference type="OrthoDB" id="10392806at2759"/>
<protein>
    <submittedName>
        <fullName evidence="2">Uncharacterized protein</fullName>
    </submittedName>
</protein>
<reference evidence="2" key="2">
    <citation type="submission" date="2013-10" db="EMBL/GenBank/DDBJ databases">
        <authorList>
            <person name="Aslett M."/>
        </authorList>
    </citation>
    <scope>NUCLEOTIDE SEQUENCE [LARGE SCALE GENOMIC DNA]</scope>
    <source>
        <strain evidence="2">Houghton</strain>
    </source>
</reference>
<evidence type="ECO:0000313" key="3">
    <source>
        <dbReference type="Proteomes" id="UP000030747"/>
    </source>
</evidence>
<dbReference type="AlphaFoldDB" id="U6KG71"/>
<feature type="region of interest" description="Disordered" evidence="1">
    <location>
        <begin position="91"/>
        <end position="157"/>
    </location>
</feature>
<dbReference type="GeneID" id="25250236"/>
<accession>U6KG71</accession>
<dbReference type="VEuPathDB" id="ToxoDB:ETH_00005140"/>
<feature type="compositionally biased region" description="Low complexity" evidence="1">
    <location>
        <begin position="132"/>
        <end position="157"/>
    </location>
</feature>
<dbReference type="Proteomes" id="UP000030747">
    <property type="component" value="Unassembled WGS sequence"/>
</dbReference>
<name>U6KG71_EIMTE</name>
<dbReference type="VEuPathDB" id="ToxoDB:ETH2_0809500"/>
<dbReference type="EMBL" id="HG673746">
    <property type="protein sequence ID" value="CDJ37035.1"/>
    <property type="molecule type" value="Genomic_DNA"/>
</dbReference>
<dbReference type="RefSeq" id="XP_013227873.1">
    <property type="nucleotide sequence ID" value="XM_013372419.1"/>
</dbReference>
<evidence type="ECO:0000313" key="2">
    <source>
        <dbReference type="EMBL" id="CDJ37035.1"/>
    </source>
</evidence>
<gene>
    <name evidence="2" type="ORF">ETH_00005140</name>
</gene>
<keyword evidence="3" id="KW-1185">Reference proteome</keyword>
<organism evidence="2 3">
    <name type="scientific">Eimeria tenella</name>
    <name type="common">Coccidian parasite</name>
    <dbReference type="NCBI Taxonomy" id="5802"/>
    <lineage>
        <taxon>Eukaryota</taxon>
        <taxon>Sar</taxon>
        <taxon>Alveolata</taxon>
        <taxon>Apicomplexa</taxon>
        <taxon>Conoidasida</taxon>
        <taxon>Coccidia</taxon>
        <taxon>Eucoccidiorida</taxon>
        <taxon>Eimeriorina</taxon>
        <taxon>Eimeriidae</taxon>
        <taxon>Eimeria</taxon>
    </lineage>
</organism>
<sequence>MANSEVPRSSHDFPDVLELGLPSSNRSVADIRAETVQLVSNFGEEKIVGRGSLVEGKYLLLEQLHPTSWAFSGVPEDSGSTGGQLQIHLKPSDAASAHESVAPATRSSCYDNGGLDQSTTWKQTNGSWSRTSEPPYLSSEPRSRPLLLPPDKGAAKATTGATGAALAAAVVSVRFDVVVSRQAAVKSQGFCIDPSM</sequence>